<sequence length="319" mass="35019">MDFSHLPTDHFAKSTQFTKDLYYDVYPSVDPSTGPLSQKGKVILITGASSGIGRHGIAMSFAKADARALILAGRNKEDLEAAAVEIHAVAPAVQTDVRVIDISDETSVENAFIGLRETYKRIDILVNNAGSGDSPLPIIEVVAAEWWYNFVRIIPEQQQLLWSWANQAGKEVMVKGTFLMTQQFLQLNGKASAGTIINITSAAAINSTPCLSSYSLSKLCQIQLQAFVRAENPNVRAVSLHPGILMTRMTPPAFQRFARDTFQLVGGVAVWLATNQAAFMNGRYMSVNWSVDELVKRKEEIVSDGLLEVALRGKFGHFK</sequence>
<dbReference type="SUPFAM" id="SSF51735">
    <property type="entry name" value="NAD(P)-binding Rossmann-fold domains"/>
    <property type="match status" value="1"/>
</dbReference>
<name>A0ABR4GD75_9EURO</name>
<dbReference type="InterPro" id="IPR036291">
    <property type="entry name" value="NAD(P)-bd_dom_sf"/>
</dbReference>
<dbReference type="InterPro" id="IPR002347">
    <property type="entry name" value="SDR_fam"/>
</dbReference>
<organism evidence="3 4">
    <name type="scientific">Aspergillus keveii</name>
    <dbReference type="NCBI Taxonomy" id="714993"/>
    <lineage>
        <taxon>Eukaryota</taxon>
        <taxon>Fungi</taxon>
        <taxon>Dikarya</taxon>
        <taxon>Ascomycota</taxon>
        <taxon>Pezizomycotina</taxon>
        <taxon>Eurotiomycetes</taxon>
        <taxon>Eurotiomycetidae</taxon>
        <taxon>Eurotiales</taxon>
        <taxon>Aspergillaceae</taxon>
        <taxon>Aspergillus</taxon>
        <taxon>Aspergillus subgen. Nidulantes</taxon>
    </lineage>
</organism>
<protein>
    <submittedName>
        <fullName evidence="3">Oxidoreductase</fullName>
    </submittedName>
</protein>
<dbReference type="Proteomes" id="UP001610563">
    <property type="component" value="Unassembled WGS sequence"/>
</dbReference>
<keyword evidence="4" id="KW-1185">Reference proteome</keyword>
<dbReference type="PANTHER" id="PTHR42901">
    <property type="entry name" value="ALCOHOL DEHYDROGENASE"/>
    <property type="match status" value="1"/>
</dbReference>
<dbReference type="CDD" id="cd05233">
    <property type="entry name" value="SDR_c"/>
    <property type="match status" value="1"/>
</dbReference>
<evidence type="ECO:0000313" key="4">
    <source>
        <dbReference type="Proteomes" id="UP001610563"/>
    </source>
</evidence>
<reference evidence="3 4" key="1">
    <citation type="submission" date="2024-07" db="EMBL/GenBank/DDBJ databases">
        <title>Section-level genome sequencing and comparative genomics of Aspergillus sections Usti and Cavernicolus.</title>
        <authorList>
            <consortium name="Lawrence Berkeley National Laboratory"/>
            <person name="Nybo J.L."/>
            <person name="Vesth T.C."/>
            <person name="Theobald S."/>
            <person name="Frisvad J.C."/>
            <person name="Larsen T.O."/>
            <person name="Kjaerboelling I."/>
            <person name="Rothschild-Mancinelli K."/>
            <person name="Lyhne E.K."/>
            <person name="Kogle M.E."/>
            <person name="Barry K."/>
            <person name="Clum A."/>
            <person name="Na H."/>
            <person name="Ledsgaard L."/>
            <person name="Lin J."/>
            <person name="Lipzen A."/>
            <person name="Kuo A."/>
            <person name="Riley R."/>
            <person name="Mondo S."/>
            <person name="Labutti K."/>
            <person name="Haridas S."/>
            <person name="Pangalinan J."/>
            <person name="Salamov A.A."/>
            <person name="Simmons B.A."/>
            <person name="Magnuson J.K."/>
            <person name="Chen J."/>
            <person name="Drula E."/>
            <person name="Henrissat B."/>
            <person name="Wiebenga A."/>
            <person name="Lubbers R.J."/>
            <person name="Gomes A.C."/>
            <person name="Makela M.R."/>
            <person name="Stajich J."/>
            <person name="Grigoriev I.V."/>
            <person name="Mortensen U.H."/>
            <person name="De Vries R.P."/>
            <person name="Baker S.E."/>
            <person name="Andersen M.R."/>
        </authorList>
    </citation>
    <scope>NUCLEOTIDE SEQUENCE [LARGE SCALE GENOMIC DNA]</scope>
    <source>
        <strain evidence="3 4">CBS 209.92</strain>
    </source>
</reference>
<evidence type="ECO:0000256" key="1">
    <source>
        <dbReference type="ARBA" id="ARBA00006484"/>
    </source>
</evidence>
<dbReference type="PRINTS" id="PR00081">
    <property type="entry name" value="GDHRDH"/>
</dbReference>
<keyword evidence="2" id="KW-0560">Oxidoreductase</keyword>
<gene>
    <name evidence="3" type="ORF">BJX66DRAFT_349228</name>
</gene>
<proteinExistence type="inferred from homology"/>
<evidence type="ECO:0000256" key="2">
    <source>
        <dbReference type="ARBA" id="ARBA00023002"/>
    </source>
</evidence>
<evidence type="ECO:0000313" key="3">
    <source>
        <dbReference type="EMBL" id="KAL2796954.1"/>
    </source>
</evidence>
<comment type="similarity">
    <text evidence="1">Belongs to the short-chain dehydrogenases/reductases (SDR) family.</text>
</comment>
<accession>A0ABR4GD75</accession>
<dbReference type="Pfam" id="PF00106">
    <property type="entry name" value="adh_short"/>
    <property type="match status" value="1"/>
</dbReference>
<dbReference type="PANTHER" id="PTHR42901:SF1">
    <property type="entry name" value="ALCOHOL DEHYDROGENASE"/>
    <property type="match status" value="1"/>
</dbReference>
<dbReference type="Gene3D" id="3.40.50.720">
    <property type="entry name" value="NAD(P)-binding Rossmann-like Domain"/>
    <property type="match status" value="1"/>
</dbReference>
<dbReference type="EMBL" id="JBFTWV010000022">
    <property type="protein sequence ID" value="KAL2796954.1"/>
    <property type="molecule type" value="Genomic_DNA"/>
</dbReference>
<comment type="caution">
    <text evidence="3">The sequence shown here is derived from an EMBL/GenBank/DDBJ whole genome shotgun (WGS) entry which is preliminary data.</text>
</comment>